<organism evidence="1 2">
    <name type="scientific">Anisodus tanguticus</name>
    <dbReference type="NCBI Taxonomy" id="243964"/>
    <lineage>
        <taxon>Eukaryota</taxon>
        <taxon>Viridiplantae</taxon>
        <taxon>Streptophyta</taxon>
        <taxon>Embryophyta</taxon>
        <taxon>Tracheophyta</taxon>
        <taxon>Spermatophyta</taxon>
        <taxon>Magnoliopsida</taxon>
        <taxon>eudicotyledons</taxon>
        <taxon>Gunneridae</taxon>
        <taxon>Pentapetalae</taxon>
        <taxon>asterids</taxon>
        <taxon>lamiids</taxon>
        <taxon>Solanales</taxon>
        <taxon>Solanaceae</taxon>
        <taxon>Solanoideae</taxon>
        <taxon>Hyoscyameae</taxon>
        <taxon>Anisodus</taxon>
    </lineage>
</organism>
<dbReference type="EMBL" id="JAVYJV010000007">
    <property type="protein sequence ID" value="KAK4366808.1"/>
    <property type="molecule type" value="Genomic_DNA"/>
</dbReference>
<reference evidence="1" key="1">
    <citation type="submission" date="2023-12" db="EMBL/GenBank/DDBJ databases">
        <title>Genome assembly of Anisodus tanguticus.</title>
        <authorList>
            <person name="Wang Y.-J."/>
        </authorList>
    </citation>
    <scope>NUCLEOTIDE SEQUENCE</scope>
    <source>
        <strain evidence="1">KB-2021</strain>
        <tissue evidence="1">Leaf</tissue>
    </source>
</reference>
<gene>
    <name evidence="1" type="ORF">RND71_014688</name>
</gene>
<name>A0AAE1SA49_9SOLA</name>
<protein>
    <submittedName>
        <fullName evidence="1">Uncharacterized protein</fullName>
    </submittedName>
</protein>
<dbReference type="AlphaFoldDB" id="A0AAE1SA49"/>
<evidence type="ECO:0000313" key="2">
    <source>
        <dbReference type="Proteomes" id="UP001291623"/>
    </source>
</evidence>
<proteinExistence type="predicted"/>
<accession>A0AAE1SA49</accession>
<evidence type="ECO:0000313" key="1">
    <source>
        <dbReference type="EMBL" id="KAK4366808.1"/>
    </source>
</evidence>
<sequence>MKTHIASLQKPFLVYPKIKDDQEIKSGSGLSSSKLHQGLRIASRVLRAPSALVVLERTGNRRGVGCRRWQQRKRRRNAIVDDGGGVDFAETIVTPSLHLWEIERRVYQYVSYWHRMLRSYRTGLDLFPASFEIKTSLTFTFIFSYHLKTIGRHLQQIQQSLQSLSELQMRSQHGEEHDEACHKRIINSDEIIFEIFSWLPAESLMQETRTKSGIVKNRTTSATNSTITAIAIGITTAFTSIKLQE</sequence>
<comment type="caution">
    <text evidence="1">The sequence shown here is derived from an EMBL/GenBank/DDBJ whole genome shotgun (WGS) entry which is preliminary data.</text>
</comment>
<dbReference type="Proteomes" id="UP001291623">
    <property type="component" value="Unassembled WGS sequence"/>
</dbReference>
<keyword evidence="2" id="KW-1185">Reference proteome</keyword>